<dbReference type="EMBL" id="PFMR01000212">
    <property type="protein sequence ID" value="PIZ16085.1"/>
    <property type="molecule type" value="Genomic_DNA"/>
</dbReference>
<organism evidence="4 5">
    <name type="scientific">Candidatus Desantisbacteria bacterium CG_4_10_14_0_8_um_filter_48_22</name>
    <dbReference type="NCBI Taxonomy" id="1974543"/>
    <lineage>
        <taxon>Bacteria</taxon>
        <taxon>Candidatus Desantisiibacteriota</taxon>
    </lineage>
</organism>
<dbReference type="GO" id="GO:0030527">
    <property type="term" value="F:structural constituent of chromatin"/>
    <property type="evidence" value="ECO:0007669"/>
    <property type="project" value="InterPro"/>
</dbReference>
<evidence type="ECO:0000313" key="4">
    <source>
        <dbReference type="EMBL" id="PIZ16085.1"/>
    </source>
</evidence>
<dbReference type="PANTHER" id="PTHR33175:SF3">
    <property type="entry name" value="DNA-BINDING PROTEIN HU-BETA"/>
    <property type="match status" value="1"/>
</dbReference>
<dbReference type="CDD" id="cd13836">
    <property type="entry name" value="IHF_B"/>
    <property type="match status" value="1"/>
</dbReference>
<evidence type="ECO:0000256" key="3">
    <source>
        <dbReference type="RuleBase" id="RU003939"/>
    </source>
</evidence>
<dbReference type="Pfam" id="PF00216">
    <property type="entry name" value="Bac_DNA_binding"/>
    <property type="match status" value="1"/>
</dbReference>
<gene>
    <name evidence="4" type="ORF">COY52_08100</name>
</gene>
<keyword evidence="2" id="KW-0238">DNA-binding</keyword>
<dbReference type="InterPro" id="IPR000119">
    <property type="entry name" value="Hist_DNA-bd"/>
</dbReference>
<dbReference type="SUPFAM" id="SSF47729">
    <property type="entry name" value="IHF-like DNA-binding proteins"/>
    <property type="match status" value="1"/>
</dbReference>
<sequence>MTSKALINAIGKAANLKPKEAKMILDRMIGAIREGLKKGETIELRGLGTFEVRQRKSKPAQIMKTKTTIRIPARKVPYFKPGKILKRIVNK</sequence>
<proteinExistence type="inferred from homology"/>
<evidence type="ECO:0000256" key="2">
    <source>
        <dbReference type="ARBA" id="ARBA00023125"/>
    </source>
</evidence>
<dbReference type="Proteomes" id="UP000229307">
    <property type="component" value="Unassembled WGS sequence"/>
</dbReference>
<dbReference type="PANTHER" id="PTHR33175">
    <property type="entry name" value="DNA-BINDING PROTEIN HU"/>
    <property type="match status" value="1"/>
</dbReference>
<dbReference type="GO" id="GO:0003677">
    <property type="term" value="F:DNA binding"/>
    <property type="evidence" value="ECO:0007669"/>
    <property type="project" value="UniProtKB-KW"/>
</dbReference>
<dbReference type="GO" id="GO:0030261">
    <property type="term" value="P:chromosome condensation"/>
    <property type="evidence" value="ECO:0007669"/>
    <property type="project" value="UniProtKB-KW"/>
</dbReference>
<evidence type="ECO:0000256" key="1">
    <source>
        <dbReference type="ARBA" id="ARBA00023067"/>
    </source>
</evidence>
<protein>
    <submittedName>
        <fullName evidence="4">Integration host factor</fullName>
    </submittedName>
</protein>
<dbReference type="SMART" id="SM00411">
    <property type="entry name" value="BHL"/>
    <property type="match status" value="1"/>
</dbReference>
<dbReference type="AlphaFoldDB" id="A0A2M7S961"/>
<comment type="similarity">
    <text evidence="3">Belongs to the bacterial histone-like protein family.</text>
</comment>
<dbReference type="Gene3D" id="4.10.520.10">
    <property type="entry name" value="IHF-like DNA-binding proteins"/>
    <property type="match status" value="1"/>
</dbReference>
<dbReference type="GO" id="GO:0005829">
    <property type="term" value="C:cytosol"/>
    <property type="evidence" value="ECO:0007669"/>
    <property type="project" value="TreeGrafter"/>
</dbReference>
<name>A0A2M7S961_9BACT</name>
<reference evidence="5" key="1">
    <citation type="submission" date="2017-09" db="EMBL/GenBank/DDBJ databases">
        <title>Depth-based differentiation of microbial function through sediment-hosted aquifers and enrichment of novel symbionts in the deep terrestrial subsurface.</title>
        <authorList>
            <person name="Probst A.J."/>
            <person name="Ladd B."/>
            <person name="Jarett J.K."/>
            <person name="Geller-Mcgrath D.E."/>
            <person name="Sieber C.M.K."/>
            <person name="Emerson J.B."/>
            <person name="Anantharaman K."/>
            <person name="Thomas B.C."/>
            <person name="Malmstrom R."/>
            <person name="Stieglmeier M."/>
            <person name="Klingl A."/>
            <person name="Woyke T."/>
            <person name="Ryan C.M."/>
            <person name="Banfield J.F."/>
        </authorList>
    </citation>
    <scope>NUCLEOTIDE SEQUENCE [LARGE SCALE GENOMIC DNA]</scope>
</reference>
<evidence type="ECO:0000313" key="5">
    <source>
        <dbReference type="Proteomes" id="UP000229307"/>
    </source>
</evidence>
<comment type="caution">
    <text evidence="4">The sequence shown here is derived from an EMBL/GenBank/DDBJ whole genome shotgun (WGS) entry which is preliminary data.</text>
</comment>
<keyword evidence="1" id="KW-0226">DNA condensation</keyword>
<accession>A0A2M7S961</accession>
<dbReference type="InterPro" id="IPR010992">
    <property type="entry name" value="IHF-like_DNA-bd_dom_sf"/>
</dbReference>
<dbReference type="PRINTS" id="PR01727">
    <property type="entry name" value="DNABINDINGHU"/>
</dbReference>